<keyword evidence="2" id="KW-0645">Protease</keyword>
<dbReference type="InterPro" id="IPR038765">
    <property type="entry name" value="Papain-like_cys_pep_sf"/>
</dbReference>
<dbReference type="SUPFAM" id="SSF54001">
    <property type="entry name" value="Cysteine proteinases"/>
    <property type="match status" value="1"/>
</dbReference>
<keyword evidence="5" id="KW-0788">Thiol protease</keyword>
<keyword evidence="4" id="KW-0378">Hydrolase</keyword>
<keyword evidence="3" id="KW-0732">Signal</keyword>
<gene>
    <name evidence="7" type="ORF">GCM10022257_03620</name>
</gene>
<sequence>MRKILVLILLIVAFYSCKSSKRSKNSTSSKVITKKSKQKTNSLTSNEVIPIEDKIINYAKSFKGVRYKWGGTSKSGMDCSGLIFESFNAHNIYLPRISRDMAKKGTKITLKNTQKGDLLFFKTGKNRRNAINHVGLIVKVNNKDITFIHATTKAGVITSSLSESYWQKSFFEARRIL</sequence>
<evidence type="ECO:0000256" key="3">
    <source>
        <dbReference type="ARBA" id="ARBA00022729"/>
    </source>
</evidence>
<evidence type="ECO:0000256" key="1">
    <source>
        <dbReference type="ARBA" id="ARBA00007074"/>
    </source>
</evidence>
<proteinExistence type="inferred from homology"/>
<evidence type="ECO:0000256" key="5">
    <source>
        <dbReference type="ARBA" id="ARBA00022807"/>
    </source>
</evidence>
<protein>
    <recommendedName>
        <fullName evidence="6">NlpC/P60 domain-containing protein</fullName>
    </recommendedName>
</protein>
<evidence type="ECO:0000313" key="7">
    <source>
        <dbReference type="EMBL" id="GAA4268261.1"/>
    </source>
</evidence>
<dbReference type="InterPro" id="IPR052062">
    <property type="entry name" value="Murein_DD/LD_carboxypeptidase"/>
</dbReference>
<feature type="domain" description="NlpC/P60" evidence="6">
    <location>
        <begin position="49"/>
        <end position="177"/>
    </location>
</feature>
<evidence type="ECO:0000259" key="6">
    <source>
        <dbReference type="PROSITE" id="PS51935"/>
    </source>
</evidence>
<evidence type="ECO:0000256" key="2">
    <source>
        <dbReference type="ARBA" id="ARBA00022670"/>
    </source>
</evidence>
<comment type="similarity">
    <text evidence="1">Belongs to the peptidase C40 family.</text>
</comment>
<reference evidence="8" key="1">
    <citation type="journal article" date="2019" name="Int. J. Syst. Evol. Microbiol.">
        <title>The Global Catalogue of Microorganisms (GCM) 10K type strain sequencing project: providing services to taxonomists for standard genome sequencing and annotation.</title>
        <authorList>
            <consortium name="The Broad Institute Genomics Platform"/>
            <consortium name="The Broad Institute Genome Sequencing Center for Infectious Disease"/>
            <person name="Wu L."/>
            <person name="Ma J."/>
        </authorList>
    </citation>
    <scope>NUCLEOTIDE SEQUENCE [LARGE SCALE GENOMIC DNA]</scope>
    <source>
        <strain evidence="8">JCM 17452</strain>
    </source>
</reference>
<dbReference type="RefSeq" id="WP_139001771.1">
    <property type="nucleotide sequence ID" value="NZ_BAABAV010000001.1"/>
</dbReference>
<dbReference type="PROSITE" id="PS51257">
    <property type="entry name" value="PROKAR_LIPOPROTEIN"/>
    <property type="match status" value="1"/>
</dbReference>
<dbReference type="EMBL" id="BAABAV010000001">
    <property type="protein sequence ID" value="GAA4268261.1"/>
    <property type="molecule type" value="Genomic_DNA"/>
</dbReference>
<keyword evidence="8" id="KW-1185">Reference proteome</keyword>
<dbReference type="Proteomes" id="UP001500027">
    <property type="component" value="Unassembled WGS sequence"/>
</dbReference>
<dbReference type="Pfam" id="PF00877">
    <property type="entry name" value="NLPC_P60"/>
    <property type="match status" value="1"/>
</dbReference>
<evidence type="ECO:0000256" key="4">
    <source>
        <dbReference type="ARBA" id="ARBA00022801"/>
    </source>
</evidence>
<accession>A0ABP8E7N2</accession>
<name>A0ABP8E7N2_9FLAO</name>
<dbReference type="Gene3D" id="3.90.1720.10">
    <property type="entry name" value="endopeptidase domain like (from Nostoc punctiforme)"/>
    <property type="match status" value="1"/>
</dbReference>
<dbReference type="PANTHER" id="PTHR47360">
    <property type="entry name" value="MUREIN DD-ENDOPEPTIDASE MEPS/MUREIN LD-CARBOXYPEPTIDASE"/>
    <property type="match status" value="1"/>
</dbReference>
<dbReference type="PROSITE" id="PS51935">
    <property type="entry name" value="NLPC_P60"/>
    <property type="match status" value="1"/>
</dbReference>
<evidence type="ECO:0000313" key="8">
    <source>
        <dbReference type="Proteomes" id="UP001500027"/>
    </source>
</evidence>
<dbReference type="InterPro" id="IPR000064">
    <property type="entry name" value="NLP_P60_dom"/>
</dbReference>
<dbReference type="PANTHER" id="PTHR47360:SF1">
    <property type="entry name" value="ENDOPEPTIDASE NLPC-RELATED"/>
    <property type="match status" value="1"/>
</dbReference>
<comment type="caution">
    <text evidence="7">The sequence shown here is derived from an EMBL/GenBank/DDBJ whole genome shotgun (WGS) entry which is preliminary data.</text>
</comment>
<organism evidence="7 8">
    <name type="scientific">Hyunsoonleella aestuarii</name>
    <dbReference type="NCBI Taxonomy" id="912802"/>
    <lineage>
        <taxon>Bacteria</taxon>
        <taxon>Pseudomonadati</taxon>
        <taxon>Bacteroidota</taxon>
        <taxon>Flavobacteriia</taxon>
        <taxon>Flavobacteriales</taxon>
        <taxon>Flavobacteriaceae</taxon>
    </lineage>
</organism>